<sequence length="166" mass="17138">MDVSSHKTVNLNFVDSESGSTGLVPSLEGTFPSKSGSLVACVSEAGALPMSSTTSPCQNHTLPSSGRPGVPNDSISILAPCGDEQSCLGSQLVASVNPYISPASAIPLGAAACPHGVSWSSVVQQNTHGVDYLLMYLPTELSGYLEMSYAVLAGVNCLLLLWCYCP</sequence>
<dbReference type="AlphaFoldDB" id="A0AAD3ST96"/>
<dbReference type="Proteomes" id="UP001279734">
    <property type="component" value="Unassembled WGS sequence"/>
</dbReference>
<reference evidence="2" key="1">
    <citation type="submission" date="2023-05" db="EMBL/GenBank/DDBJ databases">
        <title>Nepenthes gracilis genome sequencing.</title>
        <authorList>
            <person name="Fukushima K."/>
        </authorList>
    </citation>
    <scope>NUCLEOTIDE SEQUENCE</scope>
    <source>
        <strain evidence="2">SING2019-196</strain>
    </source>
</reference>
<keyword evidence="1" id="KW-1133">Transmembrane helix</keyword>
<proteinExistence type="predicted"/>
<keyword evidence="3" id="KW-1185">Reference proteome</keyword>
<evidence type="ECO:0000256" key="1">
    <source>
        <dbReference type="SAM" id="Phobius"/>
    </source>
</evidence>
<gene>
    <name evidence="2" type="ORF">Nepgr_017968</name>
</gene>
<keyword evidence="1" id="KW-0472">Membrane</keyword>
<evidence type="ECO:0000313" key="2">
    <source>
        <dbReference type="EMBL" id="GMH16127.1"/>
    </source>
</evidence>
<dbReference type="EMBL" id="BSYO01000016">
    <property type="protein sequence ID" value="GMH16127.1"/>
    <property type="molecule type" value="Genomic_DNA"/>
</dbReference>
<name>A0AAD3ST96_NEPGR</name>
<accession>A0AAD3ST96</accession>
<feature type="transmembrane region" description="Helical" evidence="1">
    <location>
        <begin position="147"/>
        <end position="165"/>
    </location>
</feature>
<organism evidence="2 3">
    <name type="scientific">Nepenthes gracilis</name>
    <name type="common">Slender pitcher plant</name>
    <dbReference type="NCBI Taxonomy" id="150966"/>
    <lineage>
        <taxon>Eukaryota</taxon>
        <taxon>Viridiplantae</taxon>
        <taxon>Streptophyta</taxon>
        <taxon>Embryophyta</taxon>
        <taxon>Tracheophyta</taxon>
        <taxon>Spermatophyta</taxon>
        <taxon>Magnoliopsida</taxon>
        <taxon>eudicotyledons</taxon>
        <taxon>Gunneridae</taxon>
        <taxon>Pentapetalae</taxon>
        <taxon>Caryophyllales</taxon>
        <taxon>Nepenthaceae</taxon>
        <taxon>Nepenthes</taxon>
    </lineage>
</organism>
<evidence type="ECO:0000313" key="3">
    <source>
        <dbReference type="Proteomes" id="UP001279734"/>
    </source>
</evidence>
<protein>
    <submittedName>
        <fullName evidence="2">Uncharacterized protein</fullName>
    </submittedName>
</protein>
<comment type="caution">
    <text evidence="2">The sequence shown here is derived from an EMBL/GenBank/DDBJ whole genome shotgun (WGS) entry which is preliminary data.</text>
</comment>
<keyword evidence="1" id="KW-0812">Transmembrane</keyword>